<name>A0A834MDD0_RHYFE</name>
<dbReference type="GO" id="GO:0005737">
    <property type="term" value="C:cytoplasm"/>
    <property type="evidence" value="ECO:0007669"/>
    <property type="project" value="TreeGrafter"/>
</dbReference>
<reference evidence="4" key="1">
    <citation type="submission" date="2020-08" db="EMBL/GenBank/DDBJ databases">
        <title>Genome sequencing and assembly of the red palm weevil Rhynchophorus ferrugineus.</title>
        <authorList>
            <person name="Dias G.B."/>
            <person name="Bergman C.M."/>
            <person name="Manee M."/>
        </authorList>
    </citation>
    <scope>NUCLEOTIDE SEQUENCE</scope>
    <source>
        <strain evidence="4">AA-2017</strain>
        <tissue evidence="4">Whole larva</tissue>
    </source>
</reference>
<feature type="region of interest" description="Disordered" evidence="2">
    <location>
        <begin position="168"/>
        <end position="202"/>
    </location>
</feature>
<dbReference type="InterPro" id="IPR011993">
    <property type="entry name" value="PH-like_dom_sf"/>
</dbReference>
<dbReference type="Proteomes" id="UP000625711">
    <property type="component" value="Unassembled WGS sequence"/>
</dbReference>
<evidence type="ECO:0000256" key="2">
    <source>
        <dbReference type="SAM" id="MobiDB-lite"/>
    </source>
</evidence>
<evidence type="ECO:0000256" key="1">
    <source>
        <dbReference type="ARBA" id="ARBA00022658"/>
    </source>
</evidence>
<feature type="non-terminal residue" evidence="4">
    <location>
        <position position="1"/>
    </location>
</feature>
<dbReference type="GO" id="GO:0019898">
    <property type="term" value="C:extrinsic component of membrane"/>
    <property type="evidence" value="ECO:0007669"/>
    <property type="project" value="TreeGrafter"/>
</dbReference>
<protein>
    <recommendedName>
        <fullName evidence="3">PH domain-containing protein</fullName>
    </recommendedName>
</protein>
<feature type="domain" description="PH" evidence="3">
    <location>
        <begin position="45"/>
        <end position="149"/>
    </location>
</feature>
<evidence type="ECO:0000259" key="3">
    <source>
        <dbReference type="PROSITE" id="PS50003"/>
    </source>
</evidence>
<accession>A0A834MDD0</accession>
<keyword evidence="5" id="KW-1185">Reference proteome</keyword>
<dbReference type="PANTHER" id="PTHR22826:SF106">
    <property type="entry name" value="TRIO, ISOFORM A"/>
    <property type="match status" value="1"/>
</dbReference>
<dbReference type="AlphaFoldDB" id="A0A834MDD0"/>
<dbReference type="OrthoDB" id="2570713at2759"/>
<gene>
    <name evidence="4" type="ORF">GWI33_007184</name>
</gene>
<proteinExistence type="predicted"/>
<evidence type="ECO:0000313" key="4">
    <source>
        <dbReference type="EMBL" id="KAF7277471.1"/>
    </source>
</evidence>
<evidence type="ECO:0000313" key="5">
    <source>
        <dbReference type="Proteomes" id="UP000625711"/>
    </source>
</evidence>
<dbReference type="Pfam" id="PF22697">
    <property type="entry name" value="SOS1_NGEF_PH"/>
    <property type="match status" value="1"/>
</dbReference>
<dbReference type="InterPro" id="IPR001849">
    <property type="entry name" value="PH_domain"/>
</dbReference>
<keyword evidence="1" id="KW-0344">Guanine-nucleotide releasing factor</keyword>
<dbReference type="InterPro" id="IPR055251">
    <property type="entry name" value="SOS1_NGEF_PH"/>
</dbReference>
<feature type="non-terminal residue" evidence="4">
    <location>
        <position position="218"/>
    </location>
</feature>
<dbReference type="Gene3D" id="2.30.29.30">
    <property type="entry name" value="Pleckstrin-homology domain (PH domain)/Phosphotyrosine-binding domain (PTB)"/>
    <property type="match status" value="1"/>
</dbReference>
<dbReference type="SUPFAM" id="SSF50729">
    <property type="entry name" value="PH domain-like"/>
    <property type="match status" value="1"/>
</dbReference>
<dbReference type="FunFam" id="2.30.29.30:FF:000519">
    <property type="entry name" value="Muscle M-line assembly protein unc-89-like Protein"/>
    <property type="match status" value="1"/>
</dbReference>
<organism evidence="4 5">
    <name type="scientific">Rhynchophorus ferrugineus</name>
    <name type="common">Red palm weevil</name>
    <name type="synonym">Curculio ferrugineus</name>
    <dbReference type="NCBI Taxonomy" id="354439"/>
    <lineage>
        <taxon>Eukaryota</taxon>
        <taxon>Metazoa</taxon>
        <taxon>Ecdysozoa</taxon>
        <taxon>Arthropoda</taxon>
        <taxon>Hexapoda</taxon>
        <taxon>Insecta</taxon>
        <taxon>Pterygota</taxon>
        <taxon>Neoptera</taxon>
        <taxon>Endopterygota</taxon>
        <taxon>Coleoptera</taxon>
        <taxon>Polyphaga</taxon>
        <taxon>Cucujiformia</taxon>
        <taxon>Curculionidae</taxon>
        <taxon>Dryophthorinae</taxon>
        <taxon>Rhynchophorus</taxon>
    </lineage>
</organism>
<feature type="compositionally biased region" description="Basic and acidic residues" evidence="2">
    <location>
        <begin position="172"/>
        <end position="182"/>
    </location>
</feature>
<dbReference type="GO" id="GO:0005085">
    <property type="term" value="F:guanyl-nucleotide exchange factor activity"/>
    <property type="evidence" value="ECO:0007669"/>
    <property type="project" value="UniProtKB-KW"/>
</dbReference>
<dbReference type="InterPro" id="IPR051336">
    <property type="entry name" value="RhoGEF_Guanine_NuclExch_SF"/>
</dbReference>
<dbReference type="PROSITE" id="PS50003">
    <property type="entry name" value="PH_DOMAIN"/>
    <property type="match status" value="1"/>
</dbReference>
<dbReference type="PANTHER" id="PTHR22826">
    <property type="entry name" value="RHO GUANINE EXCHANGE FACTOR-RELATED"/>
    <property type="match status" value="1"/>
</dbReference>
<dbReference type="EMBL" id="JAACXV010001763">
    <property type="protein sequence ID" value="KAF7277471.1"/>
    <property type="molecule type" value="Genomic_DNA"/>
</dbReference>
<sequence>ELVRYSACLGETNQDLQKALDLMLSVPHRAQDDKFISSIEGYKGSFHKLGRLLAHDRFSVSFGDVTKERYLFLFKARVLICKVRRISEDRSIFQLKDIIRLPQIEVKDHPEDNYVFEFLDKAGGQSLILRSHRESTKKVWLRELKEFAKDYGESEETISDDVQLLSTATESSLKESKSEEVKPPPPQETQKPETKLVGVQKTTQQDSLVSELKLAVKK</sequence>
<comment type="caution">
    <text evidence="4">The sequence shown here is derived from an EMBL/GenBank/DDBJ whole genome shotgun (WGS) entry which is preliminary data.</text>
</comment>